<keyword evidence="14" id="KW-1185">Reference proteome</keyword>
<dbReference type="InterPro" id="IPR016035">
    <property type="entry name" value="Acyl_Trfase/lysoPLipase"/>
</dbReference>
<evidence type="ECO:0000313" key="14">
    <source>
        <dbReference type="Proteomes" id="UP000777438"/>
    </source>
</evidence>
<gene>
    <name evidence="13" type="ORF">B0T10DRAFT_39313</name>
</gene>
<dbReference type="Pfam" id="PF01735">
    <property type="entry name" value="PLA2_B"/>
    <property type="match status" value="1"/>
</dbReference>
<protein>
    <recommendedName>
        <fullName evidence="2 10">Lysophospholipase</fullName>
        <ecNumber evidence="2 10">3.1.1.5</ecNumber>
    </recommendedName>
</protein>
<dbReference type="GO" id="GO:0005783">
    <property type="term" value="C:endoplasmic reticulum"/>
    <property type="evidence" value="ECO:0007669"/>
    <property type="project" value="TreeGrafter"/>
</dbReference>
<dbReference type="SUPFAM" id="SSF52151">
    <property type="entry name" value="FabD/lysophospholipase-like"/>
    <property type="match status" value="1"/>
</dbReference>
<keyword evidence="3 10" id="KW-0732">Signal</keyword>
<feature type="region of interest" description="Disordered" evidence="11">
    <location>
        <begin position="41"/>
        <end position="68"/>
    </location>
</feature>
<proteinExistence type="inferred from homology"/>
<dbReference type="PANTHER" id="PTHR10728">
    <property type="entry name" value="CYTOSOLIC PHOSPHOLIPASE A2"/>
    <property type="match status" value="1"/>
</dbReference>
<evidence type="ECO:0000256" key="1">
    <source>
        <dbReference type="ARBA" id="ARBA00008780"/>
    </source>
</evidence>
<dbReference type="OrthoDB" id="4084751at2759"/>
<comment type="catalytic activity">
    <reaction evidence="8 10">
        <text>a 1-acyl-sn-glycero-3-phosphocholine + H2O = sn-glycerol 3-phosphocholine + a fatty acid + H(+)</text>
        <dbReference type="Rhea" id="RHEA:15177"/>
        <dbReference type="ChEBI" id="CHEBI:15377"/>
        <dbReference type="ChEBI" id="CHEBI:15378"/>
        <dbReference type="ChEBI" id="CHEBI:16870"/>
        <dbReference type="ChEBI" id="CHEBI:28868"/>
        <dbReference type="ChEBI" id="CHEBI:58168"/>
        <dbReference type="EC" id="3.1.1.5"/>
    </reaction>
</comment>
<feature type="signal peptide" evidence="10">
    <location>
        <begin position="1"/>
        <end position="23"/>
    </location>
</feature>
<evidence type="ECO:0000256" key="4">
    <source>
        <dbReference type="ARBA" id="ARBA00022801"/>
    </source>
</evidence>
<evidence type="ECO:0000256" key="3">
    <source>
        <dbReference type="ARBA" id="ARBA00022729"/>
    </source>
</evidence>
<dbReference type="PANTHER" id="PTHR10728:SF33">
    <property type="entry name" value="LYSOPHOSPHOLIPASE 1-RELATED"/>
    <property type="match status" value="1"/>
</dbReference>
<accession>A0A9P8W4N4</accession>
<evidence type="ECO:0000256" key="10">
    <source>
        <dbReference type="RuleBase" id="RU362103"/>
    </source>
</evidence>
<dbReference type="InterPro" id="IPR002642">
    <property type="entry name" value="LysoPLipase_cat_dom"/>
</dbReference>
<evidence type="ECO:0000313" key="13">
    <source>
        <dbReference type="EMBL" id="KAH6889721.1"/>
    </source>
</evidence>
<evidence type="ECO:0000256" key="9">
    <source>
        <dbReference type="PROSITE-ProRule" id="PRU00555"/>
    </source>
</evidence>
<feature type="domain" description="PLA2c" evidence="12">
    <location>
        <begin position="67"/>
        <end position="612"/>
    </location>
</feature>
<evidence type="ECO:0000256" key="11">
    <source>
        <dbReference type="SAM" id="MobiDB-lite"/>
    </source>
</evidence>
<dbReference type="GO" id="GO:0004623">
    <property type="term" value="F:phospholipase A2 activity"/>
    <property type="evidence" value="ECO:0007669"/>
    <property type="project" value="TreeGrafter"/>
</dbReference>
<dbReference type="PROSITE" id="PS51210">
    <property type="entry name" value="PLA2C"/>
    <property type="match status" value="1"/>
</dbReference>
<dbReference type="FunFam" id="3.40.1090.10:FF:000010">
    <property type="entry name" value="Lysophospholipase"/>
    <property type="match status" value="1"/>
</dbReference>
<reference evidence="13 14" key="1">
    <citation type="journal article" date="2021" name="Nat. Commun.">
        <title>Genetic determinants of endophytism in the Arabidopsis root mycobiome.</title>
        <authorList>
            <person name="Mesny F."/>
            <person name="Miyauchi S."/>
            <person name="Thiergart T."/>
            <person name="Pickel B."/>
            <person name="Atanasova L."/>
            <person name="Karlsson M."/>
            <person name="Huettel B."/>
            <person name="Barry K.W."/>
            <person name="Haridas S."/>
            <person name="Chen C."/>
            <person name="Bauer D."/>
            <person name="Andreopoulos W."/>
            <person name="Pangilinan J."/>
            <person name="LaButti K."/>
            <person name="Riley R."/>
            <person name="Lipzen A."/>
            <person name="Clum A."/>
            <person name="Drula E."/>
            <person name="Henrissat B."/>
            <person name="Kohler A."/>
            <person name="Grigoriev I.V."/>
            <person name="Martin F.M."/>
            <person name="Hacquard S."/>
        </authorList>
    </citation>
    <scope>NUCLEOTIDE SEQUENCE [LARGE SCALE GENOMIC DNA]</scope>
    <source>
        <strain evidence="13 14">MPI-CAGE-CH-0241</strain>
    </source>
</reference>
<dbReference type="EMBL" id="JAGPYM010000010">
    <property type="protein sequence ID" value="KAH6889721.1"/>
    <property type="molecule type" value="Genomic_DNA"/>
</dbReference>
<dbReference type="SMART" id="SM00022">
    <property type="entry name" value="PLAc"/>
    <property type="match status" value="1"/>
</dbReference>
<keyword evidence="5 9" id="KW-0442">Lipid degradation</keyword>
<evidence type="ECO:0000256" key="8">
    <source>
        <dbReference type="ARBA" id="ARBA00049531"/>
    </source>
</evidence>
<evidence type="ECO:0000256" key="6">
    <source>
        <dbReference type="ARBA" id="ARBA00023098"/>
    </source>
</evidence>
<comment type="similarity">
    <text evidence="1 10">Belongs to the lysophospholipase family.</text>
</comment>
<dbReference type="Proteomes" id="UP000777438">
    <property type="component" value="Unassembled WGS sequence"/>
</dbReference>
<feature type="chain" id="PRO_5040528597" description="Lysophospholipase" evidence="10">
    <location>
        <begin position="24"/>
        <end position="657"/>
    </location>
</feature>
<dbReference type="EC" id="3.1.1.5" evidence="2 10"/>
<keyword evidence="7" id="KW-0325">Glycoprotein</keyword>
<dbReference type="GO" id="GO:0005829">
    <property type="term" value="C:cytosol"/>
    <property type="evidence" value="ECO:0007669"/>
    <property type="project" value="TreeGrafter"/>
</dbReference>
<evidence type="ECO:0000259" key="12">
    <source>
        <dbReference type="PROSITE" id="PS51210"/>
    </source>
</evidence>
<sequence>MPSLSSRLTALLAAAAALSPVAANPHPAADETRDALITVANSDPLSPQVSRRGSDQAPNGYVPEDVSCPSNRPRIRNATSLSDEELEWLPKRRNATIPHIRKFLSRIAIPGFDSEAYLKDVETNSTALPNIGIALSGGGYRAMLSGAGALAAWDIRTDGTTKEGNLGGLLQSATYISGLSGGSWLLGSLMINNWTSVQESVNYPGIWQLQNSIFEGPEQYSLLGYYDDVFDAVSDKKDAGYERSLTDYWGRMLSYQLINATDGGPSITWSSIADDTDFKNGDAPLPFVVVDSRNPNETIIALNSTVFEITPWELGSYDPTIRGFVPLKYVGSEFDDGELPSDKSCVRGFDNAGFVMGTSSSLFNQIVLYLNDDNSNYVPDNVPDFAIDAVTSILEGLGDDNNDIADWTPNPFKGWNGANNSFSENDRLTLVDGGEDLQNVPYGPHIRLAREVDVVFSYDSSADTESNWPDGASPIATYERSLEDISEGSSFPVVPSKNTFRNLGLNARPTFFGCNATNTTTPSPLIVYIPNYPYVYNANISTFQMTINGSELTAIIENGYSVVTQLNGTQDADWPYCVACAMLARSFDRTNTTYPEKCQSCFESYCWNGTLDESEPEPYYPKLIGTAINVESFGIKVLANSITAAVVAIVASLTLTL</sequence>
<organism evidence="13 14">
    <name type="scientific">Thelonectria olida</name>
    <dbReference type="NCBI Taxonomy" id="1576542"/>
    <lineage>
        <taxon>Eukaryota</taxon>
        <taxon>Fungi</taxon>
        <taxon>Dikarya</taxon>
        <taxon>Ascomycota</taxon>
        <taxon>Pezizomycotina</taxon>
        <taxon>Sordariomycetes</taxon>
        <taxon>Hypocreomycetidae</taxon>
        <taxon>Hypocreales</taxon>
        <taxon>Nectriaceae</taxon>
        <taxon>Thelonectria</taxon>
    </lineage>
</organism>
<evidence type="ECO:0000256" key="5">
    <source>
        <dbReference type="ARBA" id="ARBA00022963"/>
    </source>
</evidence>
<comment type="caution">
    <text evidence="13">The sequence shown here is derived from an EMBL/GenBank/DDBJ whole genome shotgun (WGS) entry which is preliminary data.</text>
</comment>
<evidence type="ECO:0000256" key="7">
    <source>
        <dbReference type="ARBA" id="ARBA00023180"/>
    </source>
</evidence>
<dbReference type="AlphaFoldDB" id="A0A9P8W4N4"/>
<feature type="compositionally biased region" description="Polar residues" evidence="11">
    <location>
        <begin position="41"/>
        <end position="51"/>
    </location>
</feature>
<dbReference type="Gene3D" id="3.40.1090.10">
    <property type="entry name" value="Cytosolic phospholipase A2 catalytic domain"/>
    <property type="match status" value="1"/>
</dbReference>
<name>A0A9P8W4N4_9HYPO</name>
<dbReference type="GO" id="GO:0004622">
    <property type="term" value="F:phosphatidylcholine lysophospholipase activity"/>
    <property type="evidence" value="ECO:0007669"/>
    <property type="project" value="UniProtKB-EC"/>
</dbReference>
<dbReference type="GO" id="GO:0046475">
    <property type="term" value="P:glycerophospholipid catabolic process"/>
    <property type="evidence" value="ECO:0007669"/>
    <property type="project" value="TreeGrafter"/>
</dbReference>
<keyword evidence="4 9" id="KW-0378">Hydrolase</keyword>
<keyword evidence="6 9" id="KW-0443">Lipid metabolism</keyword>
<evidence type="ECO:0000256" key="2">
    <source>
        <dbReference type="ARBA" id="ARBA00013274"/>
    </source>
</evidence>